<keyword evidence="1" id="KW-0175">Coiled coil</keyword>
<dbReference type="RefSeq" id="WP_068592131.1">
    <property type="nucleotide sequence ID" value="NZ_LRXL01000037.1"/>
</dbReference>
<sequence>MAETFKIASLKIDVDDVLKKSAQLKTQIDNLKATQKGLNTSTIEGQRAYTEAAAKLKNLNKSYNDSQKLAASLLTVNKDLEKTLQVENKTTQELFDSRRQLNEVAKNLKGDSEEEIALRTKVNKAIDEQTKQIRSQQSEFNSSKDKIGEYEQAINKAIPANSFLGKSIATTKDALNVVTPVYNKYKSLVSESVSDIRNAASSTEGLGKAQKVMAVATSIGSNALKLFRVALISTGIGAIVVALGSLVAFLGSTQKGINAVNSVLIPLRTVFESLFGLLQKVGETLFDAFSNPKKTIQQISDLVKSQLIDRFEGLKKILKGIFTFDLSSIKEGVDQTNKANKVITDGIKRTADVIGGTITDAIKRGQELAKLQAEYSRGEADYIVQVAKLKEEFKAQNKIAEDTNGTFEEREKAAKESIETQRKINALVNERLDQEIAILKNKQSNNDTSDAERAELAKLIAARNEANATALEAETTQNNKVNTIRKSAADAAKKRRDEELAAKKKLADEAIRLQEAELNLFIQQQGIKSKTLEEQLVTEKYLAAKSEEILRAKLENGNLIQEEYDAELLKIKNNLSTKLAEISVDNAQRELEAYISANQSKIDSEQYFSDESLRIEQERLDAIAEKRREFAQAQLEAGAINQIEYNDLINEINEENRIANEELKIERDEAEKEQKLIDAENQLAIDEANYQSQFALESARLEKKRLAEIANAKKTGADITLINQKYAVYQEEIDNAKSQAKVDNAATVFDGIAGLLDKESAAGKAVALAQAGINVAQGVTKAIADGGILGIITGAIVAATGAISIGKILNTKKPEKPSRGSTPTFARGGLLKGNSHSQGGIQTLFGELEGDEAVINKRSTAMFMPLLSAINEAGGGRRFADGGLLNNASISTPKSFIDYDLLASKLSDANRSLPNPIVGVDEISRVTNTVSVIESSASF</sequence>
<proteinExistence type="predicted"/>
<dbReference type="EMBL" id="LRXL01000037">
    <property type="protein sequence ID" value="OAB78790.1"/>
    <property type="molecule type" value="Genomic_DNA"/>
</dbReference>
<keyword evidence="3" id="KW-0472">Membrane</keyword>
<keyword evidence="3" id="KW-1133">Transmembrane helix</keyword>
<protein>
    <recommendedName>
        <fullName evidence="6">Bacteriophage tail tape measure N-terminal domain-containing protein</fullName>
    </recommendedName>
</protein>
<dbReference type="OrthoDB" id="975149at2"/>
<feature type="coiled-coil region" evidence="1">
    <location>
        <begin position="649"/>
        <end position="689"/>
    </location>
</feature>
<evidence type="ECO:0000313" key="4">
    <source>
        <dbReference type="EMBL" id="OAB78790.1"/>
    </source>
</evidence>
<evidence type="ECO:0000256" key="3">
    <source>
        <dbReference type="SAM" id="Phobius"/>
    </source>
</evidence>
<accession>A0A167HN68</accession>
<dbReference type="Proteomes" id="UP000077013">
    <property type="component" value="Unassembled WGS sequence"/>
</dbReference>
<name>A0A167HN68_9FLAO</name>
<gene>
    <name evidence="4" type="ORF">ULVI_09415</name>
</gene>
<comment type="caution">
    <text evidence="4">The sequence shown here is derived from an EMBL/GenBank/DDBJ whole genome shotgun (WGS) entry which is preliminary data.</text>
</comment>
<evidence type="ECO:0000256" key="1">
    <source>
        <dbReference type="SAM" id="Coils"/>
    </source>
</evidence>
<reference evidence="4 5" key="1">
    <citation type="submission" date="2016-02" db="EMBL/GenBank/DDBJ databases">
        <title>Ulvibacter sp. LPB0005, isolated from Thais luteostoma.</title>
        <authorList>
            <person name="Shin S.-K."/>
            <person name="Yi H."/>
        </authorList>
    </citation>
    <scope>NUCLEOTIDE SEQUENCE [LARGE SCALE GENOMIC DNA]</scope>
    <source>
        <strain evidence="4 5">LPB0005</strain>
    </source>
</reference>
<keyword evidence="5" id="KW-1185">Reference proteome</keyword>
<evidence type="ECO:0008006" key="6">
    <source>
        <dbReference type="Google" id="ProtNLM"/>
    </source>
</evidence>
<dbReference type="STRING" id="1763537.ULVI_09415"/>
<evidence type="ECO:0000256" key="2">
    <source>
        <dbReference type="SAM" id="MobiDB-lite"/>
    </source>
</evidence>
<feature type="transmembrane region" description="Helical" evidence="3">
    <location>
        <begin position="229"/>
        <end position="251"/>
    </location>
</feature>
<evidence type="ECO:0000313" key="5">
    <source>
        <dbReference type="Proteomes" id="UP000077013"/>
    </source>
</evidence>
<dbReference type="AlphaFoldDB" id="A0A167HN68"/>
<keyword evidence="3" id="KW-0812">Transmembrane</keyword>
<organism evidence="4 5">
    <name type="scientific">Cochleicola gelatinilyticus</name>
    <dbReference type="NCBI Taxonomy" id="1763537"/>
    <lineage>
        <taxon>Bacteria</taxon>
        <taxon>Pseudomonadati</taxon>
        <taxon>Bacteroidota</taxon>
        <taxon>Flavobacteriia</taxon>
        <taxon>Flavobacteriales</taxon>
        <taxon>Flavobacteriaceae</taxon>
        <taxon>Cochleicola</taxon>
    </lineage>
</organism>
<feature type="region of interest" description="Disordered" evidence="2">
    <location>
        <begin position="812"/>
        <end position="834"/>
    </location>
</feature>